<keyword evidence="5" id="KW-0325">Glycoprotein</keyword>
<dbReference type="Gene3D" id="2.60.40.1930">
    <property type="match status" value="2"/>
</dbReference>
<dbReference type="Pfam" id="PF17791">
    <property type="entry name" value="MG3"/>
    <property type="match status" value="1"/>
</dbReference>
<comment type="similarity">
    <text evidence="1">Belongs to the protease inhibitor I39 (alpha-2-macroglobulin) family.</text>
</comment>
<dbReference type="InterPro" id="IPR002890">
    <property type="entry name" value="MG2"/>
</dbReference>
<protein>
    <submittedName>
        <fullName evidence="8">Uncharacterized protein</fullName>
    </submittedName>
</protein>
<keyword evidence="4" id="KW-0722">Serine protease inhibitor</keyword>
<dbReference type="InterPro" id="IPR050473">
    <property type="entry name" value="A2M/Complement_sys"/>
</dbReference>
<evidence type="ECO:0000256" key="3">
    <source>
        <dbReference type="ARBA" id="ARBA00022729"/>
    </source>
</evidence>
<evidence type="ECO:0000256" key="4">
    <source>
        <dbReference type="ARBA" id="ARBA00022900"/>
    </source>
</evidence>
<dbReference type="PANTHER" id="PTHR11412">
    <property type="entry name" value="MACROGLOBULIN / COMPLEMENT"/>
    <property type="match status" value="1"/>
</dbReference>
<keyword evidence="9" id="KW-1185">Reference proteome</keyword>
<evidence type="ECO:0000256" key="1">
    <source>
        <dbReference type="ARBA" id="ARBA00010952"/>
    </source>
</evidence>
<feature type="domain" description="Macroglobulin" evidence="6">
    <location>
        <begin position="85"/>
        <end position="178"/>
    </location>
</feature>
<keyword evidence="2" id="KW-0646">Protease inhibitor</keyword>
<name>A0A3Q3WYL8_MOLML</name>
<reference evidence="8" key="2">
    <citation type="submission" date="2025-09" db="UniProtKB">
        <authorList>
            <consortium name="Ensembl"/>
        </authorList>
    </citation>
    <scope>IDENTIFICATION</scope>
</reference>
<dbReference type="InterPro" id="IPR041555">
    <property type="entry name" value="MG3"/>
</dbReference>
<evidence type="ECO:0000313" key="9">
    <source>
        <dbReference type="Proteomes" id="UP000261620"/>
    </source>
</evidence>
<feature type="domain" description="Macroglobulin" evidence="7">
    <location>
        <begin position="180"/>
        <end position="238"/>
    </location>
</feature>
<evidence type="ECO:0000259" key="6">
    <source>
        <dbReference type="Pfam" id="PF01835"/>
    </source>
</evidence>
<evidence type="ECO:0000256" key="2">
    <source>
        <dbReference type="ARBA" id="ARBA00022690"/>
    </source>
</evidence>
<proteinExistence type="inferred from homology"/>
<evidence type="ECO:0000313" key="8">
    <source>
        <dbReference type="Ensembl" id="ENSMMOP00000023618.1"/>
    </source>
</evidence>
<dbReference type="AlphaFoldDB" id="A0A3Q3WYL8"/>
<reference evidence="8" key="1">
    <citation type="submission" date="2025-08" db="UniProtKB">
        <authorList>
            <consortium name="Ensembl"/>
        </authorList>
    </citation>
    <scope>IDENTIFICATION</scope>
</reference>
<evidence type="ECO:0000256" key="5">
    <source>
        <dbReference type="ARBA" id="ARBA00023180"/>
    </source>
</evidence>
<dbReference type="FunFam" id="2.60.40.1930:FF:000001">
    <property type="entry name" value="CD109 isoform 3"/>
    <property type="match status" value="1"/>
</dbReference>
<dbReference type="Pfam" id="PF01835">
    <property type="entry name" value="MG2"/>
    <property type="match status" value="1"/>
</dbReference>
<dbReference type="PANTHER" id="PTHR11412:SF167">
    <property type="entry name" value="COMPLEMENT COMPONENT C3B, TANDEM DUPLICATE 1 ISOFORM X1-RELATED"/>
    <property type="match status" value="1"/>
</dbReference>
<organism evidence="8 9">
    <name type="scientific">Mola mola</name>
    <name type="common">Ocean sunfish</name>
    <name type="synonym">Tetraodon mola</name>
    <dbReference type="NCBI Taxonomy" id="94237"/>
    <lineage>
        <taxon>Eukaryota</taxon>
        <taxon>Metazoa</taxon>
        <taxon>Chordata</taxon>
        <taxon>Craniata</taxon>
        <taxon>Vertebrata</taxon>
        <taxon>Euteleostomi</taxon>
        <taxon>Actinopterygii</taxon>
        <taxon>Neopterygii</taxon>
        <taxon>Teleostei</taxon>
        <taxon>Neoteleostei</taxon>
        <taxon>Acanthomorphata</taxon>
        <taxon>Eupercaria</taxon>
        <taxon>Tetraodontiformes</taxon>
        <taxon>Molidae</taxon>
        <taxon>Mola</taxon>
    </lineage>
</organism>
<accession>A0A3Q3WYL8</accession>
<dbReference type="Gene3D" id="2.60.40.1940">
    <property type="match status" value="1"/>
</dbReference>
<dbReference type="Ensembl" id="ENSMMOT00000024010.1">
    <property type="protein sequence ID" value="ENSMMOP00000023618.1"/>
    <property type="gene ID" value="ENSMMOG00000017967.1"/>
</dbReference>
<dbReference type="Proteomes" id="UP000261620">
    <property type="component" value="Unplaced"/>
</dbReference>
<dbReference type="GO" id="GO:0004867">
    <property type="term" value="F:serine-type endopeptidase inhibitor activity"/>
    <property type="evidence" value="ECO:0007669"/>
    <property type="project" value="UniProtKB-KW"/>
</dbReference>
<sequence length="268" mass="30649">APNLLRTDSQENIYLQADRVSNPITMFFSASDHCHVSDSLLWCQLPSDGLNREEKKNKFVYLKVNFDGFHSEERVLMVSFQSGYIFIQTDKPMYNPGDTVRFRAFLSSPSFKAVESSITIDIQNPDGVVVKQITRTRAPDGVFEETFPLSEIVNEGTWRLTAKFDHWKQNTFTSQFEVKKYVLPAFNVTLTPKKTFLKLDDSELAVEISAKYLYGELVQGTAYVVFGVQIDQEMIRLPSVKQVSNVSMHDNAENIYPDLMDINIQPHI</sequence>
<evidence type="ECO:0000259" key="7">
    <source>
        <dbReference type="Pfam" id="PF17791"/>
    </source>
</evidence>
<keyword evidence="3" id="KW-0732">Signal</keyword>